<dbReference type="InterPro" id="IPR025110">
    <property type="entry name" value="AMP-bd_C"/>
</dbReference>
<sequence>MAHSKDAKLERPETFNFAIDVVDYWAKHPGRMEAMRWVSTNETASRVLTFEYFSRQSHRISTLLDQLGVKRGDTLIMVAPRIPAWWEIALSAIRSGIILAPATTLVTSKDIEYRCTLSRASVFVGDRASVGKFLKVRSRCPMVKTVIQVEGVPWENAISLNASLESIEDNSTFVAAKQRWNVPALIYFTSGTSGPPKMVQHNQISFPLALTNTGKHWYQLSPGKLFWNTAEQGWGKAAWSFFGAWNCGASLFVYDDRGTFDASRVLRILHSYPITTLCAAPLAYRHLVLPPSRNYFKKHRPMSLTHCTAAGEALNGEVMKQFLDLTGLKIHDGYGQSETILLCGNFAGSPIRPGSMGKPAPGVSLHVINSDGSEAATGEEGDMAVLLGENPDQDAFFGIFDGYLSSDGRITRNLQSTTFGGQQKRWYRTGDRAKTDKDGYFWFVGRSDDQINSSGYRIGPFEVESALQAHPEVEESAVVSSPDAVRGEVVKAFVVLKAGSTQDHESLRKDLQEFCKKNTAPYKYPRKIQFVPASFVPRTTSGKIQRSKLKKMEWESATKAKL</sequence>
<dbReference type="GO" id="GO:0005524">
    <property type="term" value="F:ATP binding"/>
    <property type="evidence" value="ECO:0007669"/>
    <property type="project" value="UniProtKB-KW"/>
</dbReference>
<dbReference type="GO" id="GO:0006633">
    <property type="term" value="P:fatty acid biosynthetic process"/>
    <property type="evidence" value="ECO:0007669"/>
    <property type="project" value="TreeGrafter"/>
</dbReference>
<evidence type="ECO:0000313" key="9">
    <source>
        <dbReference type="EMBL" id="KAG4415958.1"/>
    </source>
</evidence>
<evidence type="ECO:0000259" key="8">
    <source>
        <dbReference type="Pfam" id="PF13193"/>
    </source>
</evidence>
<dbReference type="GO" id="GO:0004321">
    <property type="term" value="F:fatty-acyl-CoA synthase activity"/>
    <property type="evidence" value="ECO:0007669"/>
    <property type="project" value="TreeGrafter"/>
</dbReference>
<dbReference type="GO" id="GO:0006637">
    <property type="term" value="P:acyl-CoA metabolic process"/>
    <property type="evidence" value="ECO:0007669"/>
    <property type="project" value="TreeGrafter"/>
</dbReference>
<dbReference type="SUPFAM" id="SSF56801">
    <property type="entry name" value="Acetyl-CoA synthetase-like"/>
    <property type="match status" value="1"/>
</dbReference>
<feature type="domain" description="AMP-binding enzyme C-terminal" evidence="8">
    <location>
        <begin position="462"/>
        <end position="543"/>
    </location>
</feature>
<organism evidence="9 10">
    <name type="scientific">Cadophora malorum</name>
    <dbReference type="NCBI Taxonomy" id="108018"/>
    <lineage>
        <taxon>Eukaryota</taxon>
        <taxon>Fungi</taxon>
        <taxon>Dikarya</taxon>
        <taxon>Ascomycota</taxon>
        <taxon>Pezizomycotina</taxon>
        <taxon>Leotiomycetes</taxon>
        <taxon>Helotiales</taxon>
        <taxon>Ploettnerulaceae</taxon>
        <taxon>Cadophora</taxon>
    </lineage>
</organism>
<dbReference type="InterPro" id="IPR000873">
    <property type="entry name" value="AMP-dep_synth/lig_dom"/>
</dbReference>
<dbReference type="PROSITE" id="PS00455">
    <property type="entry name" value="AMP_BINDING"/>
    <property type="match status" value="1"/>
</dbReference>
<evidence type="ECO:0000256" key="3">
    <source>
        <dbReference type="ARBA" id="ARBA00022741"/>
    </source>
</evidence>
<evidence type="ECO:0000313" key="10">
    <source>
        <dbReference type="Proteomes" id="UP000664132"/>
    </source>
</evidence>
<dbReference type="PANTHER" id="PTHR43605:SF10">
    <property type="entry name" value="ACYL-COA SYNTHETASE MEDIUM CHAIN FAMILY MEMBER 3"/>
    <property type="match status" value="1"/>
</dbReference>
<evidence type="ECO:0000256" key="5">
    <source>
        <dbReference type="ARBA" id="ARBA00039009"/>
    </source>
</evidence>
<gene>
    <name evidence="9" type="ORF">IFR04_010908</name>
</gene>
<dbReference type="EC" id="6.2.1.2" evidence="5"/>
<reference evidence="9" key="1">
    <citation type="submission" date="2021-02" db="EMBL/GenBank/DDBJ databases">
        <title>Genome sequence Cadophora malorum strain M34.</title>
        <authorList>
            <person name="Stefanovic E."/>
            <person name="Vu D."/>
            <person name="Scully C."/>
            <person name="Dijksterhuis J."/>
            <person name="Roader J."/>
            <person name="Houbraken J."/>
        </authorList>
    </citation>
    <scope>NUCLEOTIDE SEQUENCE</scope>
    <source>
        <strain evidence="9">M34</strain>
    </source>
</reference>
<dbReference type="InterPro" id="IPR051087">
    <property type="entry name" value="Mitochondrial_ACSM"/>
</dbReference>
<dbReference type="Gene3D" id="3.30.300.30">
    <property type="match status" value="1"/>
</dbReference>
<protein>
    <recommendedName>
        <fullName evidence="5">medium-chain acyl-CoA ligase</fullName>
        <ecNumber evidence="5">6.2.1.2</ecNumber>
    </recommendedName>
</protein>
<dbReference type="InterPro" id="IPR020845">
    <property type="entry name" value="AMP-binding_CS"/>
</dbReference>
<name>A0A8H7TBT0_9HELO</name>
<dbReference type="EMBL" id="JAFJYH010000202">
    <property type="protein sequence ID" value="KAG4415958.1"/>
    <property type="molecule type" value="Genomic_DNA"/>
</dbReference>
<dbReference type="FunFam" id="3.30.300.30:FF:000005">
    <property type="entry name" value="Acyl-coenzyme A synthetase ACSM5, mitochondrial"/>
    <property type="match status" value="1"/>
</dbReference>
<keyword evidence="3" id="KW-0547">Nucleotide-binding</keyword>
<dbReference type="Pfam" id="PF00501">
    <property type="entry name" value="AMP-binding"/>
    <property type="match status" value="1"/>
</dbReference>
<dbReference type="Gene3D" id="3.40.50.12780">
    <property type="entry name" value="N-terminal domain of ligase-like"/>
    <property type="match status" value="1"/>
</dbReference>
<evidence type="ECO:0000256" key="6">
    <source>
        <dbReference type="ARBA" id="ARBA00048477"/>
    </source>
</evidence>
<dbReference type="GO" id="GO:0031956">
    <property type="term" value="F:medium-chain fatty acid-CoA ligase activity"/>
    <property type="evidence" value="ECO:0007669"/>
    <property type="project" value="UniProtKB-EC"/>
</dbReference>
<keyword evidence="10" id="KW-1185">Reference proteome</keyword>
<evidence type="ECO:0000256" key="4">
    <source>
        <dbReference type="ARBA" id="ARBA00022840"/>
    </source>
</evidence>
<dbReference type="Pfam" id="PF13193">
    <property type="entry name" value="AMP-binding_C"/>
    <property type="match status" value="1"/>
</dbReference>
<keyword evidence="4" id="KW-0067">ATP-binding</keyword>
<comment type="similarity">
    <text evidence="1">Belongs to the ATP-dependent AMP-binding enzyme family.</text>
</comment>
<evidence type="ECO:0000256" key="1">
    <source>
        <dbReference type="ARBA" id="ARBA00006432"/>
    </source>
</evidence>
<evidence type="ECO:0000259" key="7">
    <source>
        <dbReference type="Pfam" id="PF00501"/>
    </source>
</evidence>
<accession>A0A8H7TBT0</accession>
<dbReference type="InterPro" id="IPR045851">
    <property type="entry name" value="AMP-bd_C_sf"/>
</dbReference>
<evidence type="ECO:0000256" key="2">
    <source>
        <dbReference type="ARBA" id="ARBA00022598"/>
    </source>
</evidence>
<feature type="domain" description="AMP-dependent synthetase/ligase" evidence="7">
    <location>
        <begin position="26"/>
        <end position="385"/>
    </location>
</feature>
<keyword evidence="2" id="KW-0436">Ligase</keyword>
<dbReference type="Proteomes" id="UP000664132">
    <property type="component" value="Unassembled WGS sequence"/>
</dbReference>
<dbReference type="OrthoDB" id="6614653at2759"/>
<comment type="catalytic activity">
    <reaction evidence="6">
        <text>a medium-chain fatty acid + ATP + CoA = a medium-chain fatty acyl-CoA + AMP + diphosphate</text>
        <dbReference type="Rhea" id="RHEA:48340"/>
        <dbReference type="ChEBI" id="CHEBI:30616"/>
        <dbReference type="ChEBI" id="CHEBI:33019"/>
        <dbReference type="ChEBI" id="CHEBI:57287"/>
        <dbReference type="ChEBI" id="CHEBI:59558"/>
        <dbReference type="ChEBI" id="CHEBI:90546"/>
        <dbReference type="ChEBI" id="CHEBI:456215"/>
        <dbReference type="EC" id="6.2.1.2"/>
    </reaction>
    <physiologicalReaction direction="left-to-right" evidence="6">
        <dbReference type="Rhea" id="RHEA:48341"/>
    </physiologicalReaction>
</comment>
<proteinExistence type="inferred from homology"/>
<comment type="caution">
    <text evidence="9">The sequence shown here is derived from an EMBL/GenBank/DDBJ whole genome shotgun (WGS) entry which is preliminary data.</text>
</comment>
<dbReference type="AlphaFoldDB" id="A0A8H7TBT0"/>
<dbReference type="PANTHER" id="PTHR43605">
    <property type="entry name" value="ACYL-COENZYME A SYNTHETASE"/>
    <property type="match status" value="1"/>
</dbReference>
<dbReference type="InterPro" id="IPR042099">
    <property type="entry name" value="ANL_N_sf"/>
</dbReference>